<name>A0A0E9V9L2_ANGAN</name>
<reference evidence="1" key="1">
    <citation type="submission" date="2014-11" db="EMBL/GenBank/DDBJ databases">
        <authorList>
            <person name="Amaro Gonzalez C."/>
        </authorList>
    </citation>
    <scope>NUCLEOTIDE SEQUENCE</scope>
</reference>
<dbReference type="EMBL" id="GBXM01033856">
    <property type="protein sequence ID" value="JAH74721.1"/>
    <property type="molecule type" value="Transcribed_RNA"/>
</dbReference>
<organism evidence="1">
    <name type="scientific">Anguilla anguilla</name>
    <name type="common">European freshwater eel</name>
    <name type="synonym">Muraena anguilla</name>
    <dbReference type="NCBI Taxonomy" id="7936"/>
    <lineage>
        <taxon>Eukaryota</taxon>
        <taxon>Metazoa</taxon>
        <taxon>Chordata</taxon>
        <taxon>Craniata</taxon>
        <taxon>Vertebrata</taxon>
        <taxon>Euteleostomi</taxon>
        <taxon>Actinopterygii</taxon>
        <taxon>Neopterygii</taxon>
        <taxon>Teleostei</taxon>
        <taxon>Anguilliformes</taxon>
        <taxon>Anguillidae</taxon>
        <taxon>Anguilla</taxon>
    </lineage>
</organism>
<reference evidence="1" key="2">
    <citation type="journal article" date="2015" name="Fish Shellfish Immunol.">
        <title>Early steps in the European eel (Anguilla anguilla)-Vibrio vulnificus interaction in the gills: Role of the RtxA13 toxin.</title>
        <authorList>
            <person name="Callol A."/>
            <person name="Pajuelo D."/>
            <person name="Ebbesson L."/>
            <person name="Teles M."/>
            <person name="MacKenzie S."/>
            <person name="Amaro C."/>
        </authorList>
    </citation>
    <scope>NUCLEOTIDE SEQUENCE</scope>
</reference>
<sequence>MAATELPMLRITELTIWLAHRHLWYSQLLYLLYHPQAGSSRNNNLPLERPGIAQAAMYWEYFFLPRRQHGVF</sequence>
<protein>
    <submittedName>
        <fullName evidence="1">Uncharacterized protein</fullName>
    </submittedName>
</protein>
<dbReference type="AlphaFoldDB" id="A0A0E9V9L2"/>
<accession>A0A0E9V9L2</accession>
<proteinExistence type="predicted"/>
<evidence type="ECO:0000313" key="1">
    <source>
        <dbReference type="EMBL" id="JAH74721.1"/>
    </source>
</evidence>